<dbReference type="Pfam" id="PF13920">
    <property type="entry name" value="zf-C3HC4_3"/>
    <property type="match status" value="1"/>
</dbReference>
<dbReference type="PANTHER" id="PTHR47094">
    <property type="entry name" value="ELFLESS, ISOFORM B"/>
    <property type="match status" value="1"/>
</dbReference>
<proteinExistence type="predicted"/>
<dbReference type="Gene3D" id="3.30.40.10">
    <property type="entry name" value="Zinc/RING finger domain, C3HC4 (zinc finger)"/>
    <property type="match status" value="1"/>
</dbReference>
<dbReference type="GO" id="GO:0061630">
    <property type="term" value="F:ubiquitin protein ligase activity"/>
    <property type="evidence" value="ECO:0007669"/>
    <property type="project" value="InterPro"/>
</dbReference>
<evidence type="ECO:0000313" key="8">
    <source>
        <dbReference type="Proteomes" id="UP001273166"/>
    </source>
</evidence>
<dbReference type="InterPro" id="IPR001841">
    <property type="entry name" value="Znf_RING"/>
</dbReference>
<evidence type="ECO:0000256" key="1">
    <source>
        <dbReference type="ARBA" id="ARBA00022723"/>
    </source>
</evidence>
<gene>
    <name evidence="7" type="ORF">B0T15DRAFT_496914</name>
</gene>
<evidence type="ECO:0000256" key="3">
    <source>
        <dbReference type="ARBA" id="ARBA00022833"/>
    </source>
</evidence>
<name>A0AAJ0LYK7_9PEZI</name>
<dbReference type="GO" id="GO:0140082">
    <property type="term" value="F:SUMO-ubiquitin ligase activity"/>
    <property type="evidence" value="ECO:0007669"/>
    <property type="project" value="TreeGrafter"/>
</dbReference>
<dbReference type="PROSITE" id="PS00518">
    <property type="entry name" value="ZF_RING_1"/>
    <property type="match status" value="1"/>
</dbReference>
<keyword evidence="2 4" id="KW-0863">Zinc-finger</keyword>
<dbReference type="InterPro" id="IPR049627">
    <property type="entry name" value="SLX8"/>
</dbReference>
<feature type="compositionally biased region" description="Basic residues" evidence="5">
    <location>
        <begin position="1"/>
        <end position="11"/>
    </location>
</feature>
<dbReference type="InterPro" id="IPR013083">
    <property type="entry name" value="Znf_RING/FYVE/PHD"/>
</dbReference>
<dbReference type="GeneID" id="87886052"/>
<accession>A0AAJ0LYK7</accession>
<feature type="domain" description="RING-type" evidence="6">
    <location>
        <begin position="117"/>
        <end position="158"/>
    </location>
</feature>
<evidence type="ECO:0000313" key="7">
    <source>
        <dbReference type="EMBL" id="KAK3302449.1"/>
    </source>
</evidence>
<dbReference type="PROSITE" id="PS50089">
    <property type="entry name" value="ZF_RING_2"/>
    <property type="match status" value="1"/>
</dbReference>
<keyword evidence="1" id="KW-0479">Metal-binding</keyword>
<feature type="region of interest" description="Disordered" evidence="5">
    <location>
        <begin position="1"/>
        <end position="36"/>
    </location>
</feature>
<reference evidence="7" key="2">
    <citation type="submission" date="2023-06" db="EMBL/GenBank/DDBJ databases">
        <authorList>
            <consortium name="Lawrence Berkeley National Laboratory"/>
            <person name="Mondo S.J."/>
            <person name="Hensen N."/>
            <person name="Bonometti L."/>
            <person name="Westerberg I."/>
            <person name="Brannstrom I.O."/>
            <person name="Guillou S."/>
            <person name="Cros-Aarteil S."/>
            <person name="Calhoun S."/>
            <person name="Haridas S."/>
            <person name="Kuo A."/>
            <person name="Pangilinan J."/>
            <person name="Riley R."/>
            <person name="Labutti K."/>
            <person name="Andreopoulos B."/>
            <person name="Lipzen A."/>
            <person name="Chen C."/>
            <person name="Yanf M."/>
            <person name="Daum C."/>
            <person name="Ng V."/>
            <person name="Clum A."/>
            <person name="Steindorff A."/>
            <person name="Ohm R."/>
            <person name="Martin F."/>
            <person name="Silar P."/>
            <person name="Natvig D."/>
            <person name="Lalanne C."/>
            <person name="Gautier V."/>
            <person name="Ament-Velasquez S.L."/>
            <person name="Kruys A."/>
            <person name="Hutchinson M.I."/>
            <person name="Powell A.J."/>
            <person name="Barry K."/>
            <person name="Miller A.N."/>
            <person name="Grigoriev I.V."/>
            <person name="Debuchy R."/>
            <person name="Gladieux P."/>
            <person name="Thoren M.H."/>
            <person name="Johannesson H."/>
        </authorList>
    </citation>
    <scope>NUCLEOTIDE SEQUENCE</scope>
    <source>
        <strain evidence="7">CBS 333.67</strain>
    </source>
</reference>
<dbReference type="PANTHER" id="PTHR47094:SF1">
    <property type="entry name" value="RING-TYPE E3 UBIQUITIN TRANSFERASE"/>
    <property type="match status" value="1"/>
</dbReference>
<keyword evidence="3" id="KW-0862">Zinc</keyword>
<dbReference type="SUPFAM" id="SSF57850">
    <property type="entry name" value="RING/U-box"/>
    <property type="match status" value="1"/>
</dbReference>
<evidence type="ECO:0000256" key="2">
    <source>
        <dbReference type="ARBA" id="ARBA00022771"/>
    </source>
</evidence>
<keyword evidence="8" id="KW-1185">Reference proteome</keyword>
<dbReference type="GO" id="GO:0008270">
    <property type="term" value="F:zinc ion binding"/>
    <property type="evidence" value="ECO:0007669"/>
    <property type="project" value="UniProtKB-KW"/>
</dbReference>
<protein>
    <recommendedName>
        <fullName evidence="6">RING-type domain-containing protein</fullName>
    </recommendedName>
</protein>
<dbReference type="InterPro" id="IPR017907">
    <property type="entry name" value="Znf_RING_CS"/>
</dbReference>
<dbReference type="AlphaFoldDB" id="A0AAJ0LYK7"/>
<comment type="caution">
    <text evidence="7">The sequence shown here is derived from an EMBL/GenBank/DDBJ whole genome shotgun (WGS) entry which is preliminary data.</text>
</comment>
<reference evidence="7" key="1">
    <citation type="journal article" date="2023" name="Mol. Phylogenet. Evol.">
        <title>Genome-scale phylogeny and comparative genomics of the fungal order Sordariales.</title>
        <authorList>
            <person name="Hensen N."/>
            <person name="Bonometti L."/>
            <person name="Westerberg I."/>
            <person name="Brannstrom I.O."/>
            <person name="Guillou S."/>
            <person name="Cros-Aarteil S."/>
            <person name="Calhoun S."/>
            <person name="Haridas S."/>
            <person name="Kuo A."/>
            <person name="Mondo S."/>
            <person name="Pangilinan J."/>
            <person name="Riley R."/>
            <person name="LaButti K."/>
            <person name="Andreopoulos B."/>
            <person name="Lipzen A."/>
            <person name="Chen C."/>
            <person name="Yan M."/>
            <person name="Daum C."/>
            <person name="Ng V."/>
            <person name="Clum A."/>
            <person name="Steindorff A."/>
            <person name="Ohm R.A."/>
            <person name="Martin F."/>
            <person name="Silar P."/>
            <person name="Natvig D.O."/>
            <person name="Lalanne C."/>
            <person name="Gautier V."/>
            <person name="Ament-Velasquez S.L."/>
            <person name="Kruys A."/>
            <person name="Hutchinson M.I."/>
            <person name="Powell A.J."/>
            <person name="Barry K."/>
            <person name="Miller A.N."/>
            <person name="Grigoriev I.V."/>
            <person name="Debuchy R."/>
            <person name="Gladieux P."/>
            <person name="Hiltunen Thoren M."/>
            <person name="Johannesson H."/>
        </authorList>
    </citation>
    <scope>NUCLEOTIDE SEQUENCE</scope>
    <source>
        <strain evidence="7">CBS 333.67</strain>
    </source>
</reference>
<dbReference type="RefSeq" id="XP_062718229.1">
    <property type="nucleotide sequence ID" value="XM_062867223.1"/>
</dbReference>
<organism evidence="7 8">
    <name type="scientific">Chaetomium strumarium</name>
    <dbReference type="NCBI Taxonomy" id="1170767"/>
    <lineage>
        <taxon>Eukaryota</taxon>
        <taxon>Fungi</taxon>
        <taxon>Dikarya</taxon>
        <taxon>Ascomycota</taxon>
        <taxon>Pezizomycotina</taxon>
        <taxon>Sordariomycetes</taxon>
        <taxon>Sordariomycetidae</taxon>
        <taxon>Sordariales</taxon>
        <taxon>Chaetomiaceae</taxon>
        <taxon>Chaetomium</taxon>
    </lineage>
</organism>
<dbReference type="SMART" id="SM00184">
    <property type="entry name" value="RING"/>
    <property type="match status" value="1"/>
</dbReference>
<dbReference type="Proteomes" id="UP001273166">
    <property type="component" value="Unassembled WGS sequence"/>
</dbReference>
<dbReference type="EMBL" id="JAUDZG010000007">
    <property type="protein sequence ID" value="KAK3302449.1"/>
    <property type="molecule type" value="Genomic_DNA"/>
</dbReference>
<evidence type="ECO:0000256" key="5">
    <source>
        <dbReference type="SAM" id="MobiDB-lite"/>
    </source>
</evidence>
<evidence type="ECO:0000259" key="6">
    <source>
        <dbReference type="PROSITE" id="PS50089"/>
    </source>
</evidence>
<dbReference type="GO" id="GO:0033768">
    <property type="term" value="C:SUMO-targeted ubiquitin ligase complex"/>
    <property type="evidence" value="ECO:0007669"/>
    <property type="project" value="TreeGrafter"/>
</dbReference>
<evidence type="ECO:0000256" key="4">
    <source>
        <dbReference type="PROSITE-ProRule" id="PRU00175"/>
    </source>
</evidence>
<sequence>MSSNPRSRRNLRAGDLAMPSAPSQAGPSWMHPPSAFSTVGATPAQLALLTSYRPSGLSSDPVVVAVNKRKREADDDLFGDNGLEDPEVVDLVDKDEVPAEILNKKEKKWVKLGALDCVICMDNATDLTVTHCGHLFCSECLHSALNMDPSRRICPICRRKIDKLPGSGKFSRGGKGFYPLELKLMTKPTPSASHEQS</sequence>
<dbReference type="GO" id="GO:0006511">
    <property type="term" value="P:ubiquitin-dependent protein catabolic process"/>
    <property type="evidence" value="ECO:0007669"/>
    <property type="project" value="TreeGrafter"/>
</dbReference>
<dbReference type="GO" id="GO:0032183">
    <property type="term" value="F:SUMO binding"/>
    <property type="evidence" value="ECO:0007669"/>
    <property type="project" value="TreeGrafter"/>
</dbReference>